<dbReference type="Gene3D" id="3.30.300.30">
    <property type="match status" value="1"/>
</dbReference>
<dbReference type="PROSITE" id="PS00455">
    <property type="entry name" value="AMP_BINDING"/>
    <property type="match status" value="1"/>
</dbReference>
<dbReference type="InterPro" id="IPR025110">
    <property type="entry name" value="AMP-bd_C"/>
</dbReference>
<name>A0A917RH13_9NOCA</name>
<comment type="caution">
    <text evidence="4">The sequence shown here is derived from an EMBL/GenBank/DDBJ whole genome shotgun (WGS) entry which is preliminary data.</text>
</comment>
<dbReference type="GO" id="GO:0016877">
    <property type="term" value="F:ligase activity, forming carbon-sulfur bonds"/>
    <property type="evidence" value="ECO:0007669"/>
    <property type="project" value="UniProtKB-ARBA"/>
</dbReference>
<keyword evidence="1 4" id="KW-0436">Ligase</keyword>
<dbReference type="Pfam" id="PF00501">
    <property type="entry name" value="AMP-binding"/>
    <property type="match status" value="1"/>
</dbReference>
<feature type="domain" description="AMP-binding enzyme C-terminal" evidence="3">
    <location>
        <begin position="456"/>
        <end position="533"/>
    </location>
</feature>
<dbReference type="SUPFAM" id="SSF56801">
    <property type="entry name" value="Acetyl-CoA synthetase-like"/>
    <property type="match status" value="1"/>
</dbReference>
<accession>A0A917RH13</accession>
<dbReference type="Gene3D" id="3.40.50.980">
    <property type="match status" value="2"/>
</dbReference>
<dbReference type="Gene3D" id="2.30.38.10">
    <property type="entry name" value="Luciferase, Domain 3"/>
    <property type="match status" value="1"/>
</dbReference>
<feature type="domain" description="AMP-dependent synthetase/ligase" evidence="2">
    <location>
        <begin position="37"/>
        <end position="405"/>
    </location>
</feature>
<dbReference type="FunFam" id="2.30.38.10:FF:000003">
    <property type="entry name" value="Vibriobactin-specific 2,3-dihydroxybenzoate-AMP ligase"/>
    <property type="match status" value="1"/>
</dbReference>
<dbReference type="PANTHER" id="PTHR43767:SF10">
    <property type="entry name" value="SURFACTIN SYNTHASE SUBUNIT 1"/>
    <property type="match status" value="1"/>
</dbReference>
<sequence length="550" mass="59512">MSSPALPGFTPWPPDQIDHYRAETLWTGETFGALLTARATASPEAIAVVDAANRWTYAELDRRSRSLATGFARLGIRPRDRVLVQLPNRAEFVEVIFALFQLGALPVFCLPAHREAELIPIAAASGAVAMVTCAEHQRFDHAALADTVRRAVGTLRHVLLVVDDTAHEFAEGADDLADYRDEPGDLPEVDAGDVAFLQLSGGSTGIPKLIPRTHDDYLYSVRRSAEITDLGPDTVYLATLPIAHNFPMSSPGILGAIYAGGTVAMTPDPTPTTAFAAIERFGVTLTGLVPPLARLWVERAEKGGELPDLSSLKVVQVGGARCPDELARRVGPALGVTLQQVFGMAEGLVCYTRLDDPIDVVVGTQGRPMSDYDRIRIVDDADEEVEPGTDGNLMTQGPYTIRGYYDNPEANARSFTADGWYRTGDIVSLRPDGNLVVKGRAGDWVNRGGEKVSAEELEAYLLEHPGIRDAVIVGTPDPVLGQRICAFVQPLDPQTPPTLTTVRTFVRERGIAAWKMPDAVVTIAEFPETGVGKTSRRDLRRLLAEGHRAP</sequence>
<organism evidence="4 5">
    <name type="scientific">Nocardia jinanensis</name>
    <dbReference type="NCBI Taxonomy" id="382504"/>
    <lineage>
        <taxon>Bacteria</taxon>
        <taxon>Bacillati</taxon>
        <taxon>Actinomycetota</taxon>
        <taxon>Actinomycetes</taxon>
        <taxon>Mycobacteriales</taxon>
        <taxon>Nocardiaceae</taxon>
        <taxon>Nocardia</taxon>
    </lineage>
</organism>
<dbReference type="Pfam" id="PF13193">
    <property type="entry name" value="AMP-binding_C"/>
    <property type="match status" value="1"/>
</dbReference>
<dbReference type="AlphaFoldDB" id="A0A917RH13"/>
<dbReference type="InterPro" id="IPR045851">
    <property type="entry name" value="AMP-bd_C_sf"/>
</dbReference>
<evidence type="ECO:0000256" key="1">
    <source>
        <dbReference type="ARBA" id="ARBA00022598"/>
    </source>
</evidence>
<evidence type="ECO:0000259" key="2">
    <source>
        <dbReference type="Pfam" id="PF00501"/>
    </source>
</evidence>
<reference evidence="4" key="2">
    <citation type="submission" date="2020-09" db="EMBL/GenBank/DDBJ databases">
        <authorList>
            <person name="Sun Q."/>
            <person name="Zhou Y."/>
        </authorList>
    </citation>
    <scope>NUCLEOTIDE SEQUENCE</scope>
    <source>
        <strain evidence="4">CGMCC 4.3508</strain>
    </source>
</reference>
<dbReference type="PANTHER" id="PTHR43767">
    <property type="entry name" value="LONG-CHAIN-FATTY-ACID--COA LIGASE"/>
    <property type="match status" value="1"/>
</dbReference>
<evidence type="ECO:0000259" key="3">
    <source>
        <dbReference type="Pfam" id="PF13193"/>
    </source>
</evidence>
<protein>
    <submittedName>
        <fullName evidence="4">2,3-dihydroxybenzoate-AMP ligase</fullName>
    </submittedName>
</protein>
<dbReference type="InterPro" id="IPR000873">
    <property type="entry name" value="AMP-dep_synth/lig_dom"/>
</dbReference>
<evidence type="ECO:0000313" key="4">
    <source>
        <dbReference type="EMBL" id="GGL06698.1"/>
    </source>
</evidence>
<dbReference type="Proteomes" id="UP000638263">
    <property type="component" value="Unassembled WGS sequence"/>
</dbReference>
<dbReference type="EMBL" id="BMMH01000003">
    <property type="protein sequence ID" value="GGL06698.1"/>
    <property type="molecule type" value="Genomic_DNA"/>
</dbReference>
<reference evidence="4" key="1">
    <citation type="journal article" date="2014" name="Int. J. Syst. Evol. Microbiol.">
        <title>Complete genome sequence of Corynebacterium casei LMG S-19264T (=DSM 44701T), isolated from a smear-ripened cheese.</title>
        <authorList>
            <consortium name="US DOE Joint Genome Institute (JGI-PGF)"/>
            <person name="Walter F."/>
            <person name="Albersmeier A."/>
            <person name="Kalinowski J."/>
            <person name="Ruckert C."/>
        </authorList>
    </citation>
    <scope>NUCLEOTIDE SEQUENCE</scope>
    <source>
        <strain evidence="4">CGMCC 4.3508</strain>
    </source>
</reference>
<dbReference type="RefSeq" id="WP_058855254.1">
    <property type="nucleotide sequence ID" value="NZ_BMMH01000003.1"/>
</dbReference>
<gene>
    <name evidence="4" type="primary">dhbE</name>
    <name evidence="4" type="ORF">GCM10011588_21390</name>
</gene>
<dbReference type="InterPro" id="IPR050237">
    <property type="entry name" value="ATP-dep_AMP-bd_enzyme"/>
</dbReference>
<evidence type="ECO:0000313" key="5">
    <source>
        <dbReference type="Proteomes" id="UP000638263"/>
    </source>
</evidence>
<dbReference type="InterPro" id="IPR020845">
    <property type="entry name" value="AMP-binding_CS"/>
</dbReference>
<keyword evidence="5" id="KW-1185">Reference proteome</keyword>
<proteinExistence type="predicted"/>